<dbReference type="CDD" id="cd17936">
    <property type="entry name" value="EEXXEc_NFX1"/>
    <property type="match status" value="1"/>
</dbReference>
<gene>
    <name evidence="2" type="ORF">ONE63_010344</name>
</gene>
<dbReference type="SUPFAM" id="SSF52540">
    <property type="entry name" value="P-loop containing nucleoside triphosphate hydrolases"/>
    <property type="match status" value="1"/>
</dbReference>
<dbReference type="EMBL" id="JAPTSV010000008">
    <property type="protein sequence ID" value="KAJ1525539.1"/>
    <property type="molecule type" value="Genomic_DNA"/>
</dbReference>
<dbReference type="Pfam" id="PF13087">
    <property type="entry name" value="AAA_12"/>
    <property type="match status" value="1"/>
</dbReference>
<reference evidence="2" key="1">
    <citation type="submission" date="2022-12" db="EMBL/GenBank/DDBJ databases">
        <title>Chromosome-level genome assembly of the bean flower thrips Megalurothrips usitatus.</title>
        <authorList>
            <person name="Ma L."/>
            <person name="Liu Q."/>
            <person name="Li H."/>
            <person name="Cai W."/>
        </authorList>
    </citation>
    <scope>NUCLEOTIDE SEQUENCE</scope>
    <source>
        <strain evidence="2">Cailab_2022a</strain>
    </source>
</reference>
<organism evidence="2 3">
    <name type="scientific">Megalurothrips usitatus</name>
    <name type="common">bean blossom thrips</name>
    <dbReference type="NCBI Taxonomy" id="439358"/>
    <lineage>
        <taxon>Eukaryota</taxon>
        <taxon>Metazoa</taxon>
        <taxon>Ecdysozoa</taxon>
        <taxon>Arthropoda</taxon>
        <taxon>Hexapoda</taxon>
        <taxon>Insecta</taxon>
        <taxon>Pterygota</taxon>
        <taxon>Neoptera</taxon>
        <taxon>Paraneoptera</taxon>
        <taxon>Thysanoptera</taxon>
        <taxon>Terebrantia</taxon>
        <taxon>Thripoidea</taxon>
        <taxon>Thripidae</taxon>
        <taxon>Megalurothrips</taxon>
    </lineage>
</organism>
<proteinExistence type="predicted"/>
<dbReference type="PANTHER" id="PTHR10887:SF341">
    <property type="entry name" value="NFX1-TYPE ZINC FINGER-CONTAINING PROTEIN 1"/>
    <property type="match status" value="1"/>
</dbReference>
<dbReference type="Pfam" id="PF25396">
    <property type="entry name" value="ZNFX1"/>
    <property type="match status" value="1"/>
</dbReference>
<dbReference type="GO" id="GO:0031380">
    <property type="term" value="C:nuclear RNA-directed RNA polymerase complex"/>
    <property type="evidence" value="ECO:0007669"/>
    <property type="project" value="TreeGrafter"/>
</dbReference>
<dbReference type="InterPro" id="IPR057373">
    <property type="entry name" value="ZNFX1"/>
</dbReference>
<dbReference type="Gene3D" id="3.40.50.300">
    <property type="entry name" value="P-loop containing nucleotide triphosphate hydrolases"/>
    <property type="match status" value="2"/>
</dbReference>
<accession>A0AAV7XLP2</accession>
<dbReference type="Proteomes" id="UP001075354">
    <property type="component" value="Chromosome 8"/>
</dbReference>
<name>A0AAV7XLP2_9NEOP</name>
<dbReference type="AlphaFoldDB" id="A0AAV7XLP2"/>
<evidence type="ECO:0000313" key="2">
    <source>
        <dbReference type="EMBL" id="KAJ1525539.1"/>
    </source>
</evidence>
<evidence type="ECO:0000259" key="1">
    <source>
        <dbReference type="SMART" id="SM00382"/>
    </source>
</evidence>
<dbReference type="InterPro" id="IPR045055">
    <property type="entry name" value="DNA2/NAM7-like"/>
</dbReference>
<feature type="domain" description="AAA+ ATPase" evidence="1">
    <location>
        <begin position="268"/>
        <end position="563"/>
    </location>
</feature>
<protein>
    <recommendedName>
        <fullName evidence="1">AAA+ ATPase domain-containing protein</fullName>
    </recommendedName>
</protein>
<evidence type="ECO:0000313" key="3">
    <source>
        <dbReference type="Proteomes" id="UP001075354"/>
    </source>
</evidence>
<keyword evidence="3" id="KW-1185">Reference proteome</keyword>
<comment type="caution">
    <text evidence="2">The sequence shown here is derived from an EMBL/GenBank/DDBJ whole genome shotgun (WGS) entry which is preliminary data.</text>
</comment>
<dbReference type="CDD" id="cd18808">
    <property type="entry name" value="SF1_C_Upf1"/>
    <property type="match status" value="1"/>
</dbReference>
<dbReference type="PANTHER" id="PTHR10887">
    <property type="entry name" value="DNA2/NAM7 HELICASE FAMILY"/>
    <property type="match status" value="1"/>
</dbReference>
<dbReference type="InterPro" id="IPR047187">
    <property type="entry name" value="SF1_C_Upf1"/>
</dbReference>
<dbReference type="SMART" id="SM00382">
    <property type="entry name" value="AAA"/>
    <property type="match status" value="1"/>
</dbReference>
<dbReference type="InterPro" id="IPR041679">
    <property type="entry name" value="DNA2/NAM7-like_C"/>
</dbReference>
<dbReference type="InterPro" id="IPR027417">
    <property type="entry name" value="P-loop_NTPase"/>
</dbReference>
<sequence>MAPGARSARLRALPARGGHASAEELYGQHVDLLCEDYLCALHDQLQKLRAAPAALRDAQDCYEVTACALRTIQRGRFTHTIGTEFRFDATRYSGVDWEEEKMLMRNNLVILSQDNLQTFVVGAIVESGQRNLEKGVIVLNVVRGVQSNGFFEPHEQEQFLGASFIMVDASVFHFPYHIVTRTLRRDVDIMEFRRALGLDFDLYDEIVRPPWARALPIAPKHTPSLPTSKRPSFCFEFLRIGTDVRSLLLELSRGLNTSQVDAIKSILKHRVALVQGPPGTGKTFLGCKVAELFVRLKAAHPDTFPGPVLVVTTTNHAVQEFLRRCATFTDKFIHCCSDKHERDRQLKGTLQLVHDLAEHNSKAAVLAEADVIGMTTTRAACIRHKTLDQMQIKIVIVEEAAEALEGHVLASIPHDTQHLIQVGDHRQLRPSCAHRDVGSAHRLDVSLFERLVLNGADCPMLNEQRRMRPEIAALVGSVYPELRNHISTEGRGPVRGLAPEVPVFFLNHGAQEAEDGKGYVNIKEAGLAVALARYLVVQGNEPHTITILTTYRKQLRLILGLCNLQLEESKSTVQATTVDNFQGEENDIIILSLVRCNPSGSIGFLKVANRATVGLSRARNGFVMLGSLPCLASSRVPVWEHVQRMLAAAGREGPLLPLGCHCGRLFAVSTRAEVRAATAGCAHCRGDVAGLSTSSASPSSGSRAFQRSRLSGEERRLADVCARMLDLDLSAAPQQRLIDGCVKARSEAKIVQLRNELQVDSD</sequence>
<dbReference type="InterPro" id="IPR003593">
    <property type="entry name" value="AAA+_ATPase"/>
</dbReference>
<dbReference type="GO" id="GO:0031048">
    <property type="term" value="P:regulatory ncRNA-mediated heterochromatin formation"/>
    <property type="evidence" value="ECO:0007669"/>
    <property type="project" value="TreeGrafter"/>
</dbReference>
<dbReference type="Pfam" id="PF13245">
    <property type="entry name" value="AAA_19"/>
    <property type="match status" value="1"/>
</dbReference>